<dbReference type="PANTHER" id="PTHR33112">
    <property type="entry name" value="DOMAIN PROTEIN, PUTATIVE-RELATED"/>
    <property type="match status" value="1"/>
</dbReference>
<dbReference type="InterPro" id="IPR010730">
    <property type="entry name" value="HET"/>
</dbReference>
<feature type="region of interest" description="Disordered" evidence="1">
    <location>
        <begin position="380"/>
        <end position="404"/>
    </location>
</feature>
<reference evidence="3" key="2">
    <citation type="submission" date="2023-06" db="EMBL/GenBank/DDBJ databases">
        <authorList>
            <consortium name="Lawrence Berkeley National Laboratory"/>
            <person name="Haridas S."/>
            <person name="Hensen N."/>
            <person name="Bonometti L."/>
            <person name="Westerberg I."/>
            <person name="Brannstrom I.O."/>
            <person name="Guillou S."/>
            <person name="Cros-Aarteil S."/>
            <person name="Calhoun S."/>
            <person name="Kuo A."/>
            <person name="Mondo S."/>
            <person name="Pangilinan J."/>
            <person name="Riley R."/>
            <person name="LaButti K."/>
            <person name="Andreopoulos B."/>
            <person name="Lipzen A."/>
            <person name="Chen C."/>
            <person name="Yanf M."/>
            <person name="Daum C."/>
            <person name="Ng V."/>
            <person name="Clum A."/>
            <person name="Steindorff A."/>
            <person name="Ohm R."/>
            <person name="Martin F."/>
            <person name="Silar P."/>
            <person name="Natvig D."/>
            <person name="Lalanne C."/>
            <person name="Gautier V."/>
            <person name="Ament-velasquez S.L."/>
            <person name="Kruys A."/>
            <person name="Hutchinson M.I."/>
            <person name="Powell A.J."/>
            <person name="Barry K."/>
            <person name="Miller A.N."/>
            <person name="Grigoriev I.V."/>
            <person name="Debuchy R."/>
            <person name="Gladieux P."/>
            <person name="Thoren M.H."/>
            <person name="Johannesson H."/>
        </authorList>
    </citation>
    <scope>NUCLEOTIDE SEQUENCE</scope>
    <source>
        <strain evidence="3">CBS 232.78</strain>
    </source>
</reference>
<evidence type="ECO:0000256" key="1">
    <source>
        <dbReference type="SAM" id="MobiDB-lite"/>
    </source>
</evidence>
<reference evidence="3" key="1">
    <citation type="journal article" date="2023" name="Mol. Phylogenet. Evol.">
        <title>Genome-scale phylogeny and comparative genomics of the fungal order Sordariales.</title>
        <authorList>
            <person name="Hensen N."/>
            <person name="Bonometti L."/>
            <person name="Westerberg I."/>
            <person name="Brannstrom I.O."/>
            <person name="Guillou S."/>
            <person name="Cros-Aarteil S."/>
            <person name="Calhoun S."/>
            <person name="Haridas S."/>
            <person name="Kuo A."/>
            <person name="Mondo S."/>
            <person name="Pangilinan J."/>
            <person name="Riley R."/>
            <person name="LaButti K."/>
            <person name="Andreopoulos B."/>
            <person name="Lipzen A."/>
            <person name="Chen C."/>
            <person name="Yan M."/>
            <person name="Daum C."/>
            <person name="Ng V."/>
            <person name="Clum A."/>
            <person name="Steindorff A."/>
            <person name="Ohm R.A."/>
            <person name="Martin F."/>
            <person name="Silar P."/>
            <person name="Natvig D.O."/>
            <person name="Lalanne C."/>
            <person name="Gautier V."/>
            <person name="Ament-Velasquez S.L."/>
            <person name="Kruys A."/>
            <person name="Hutchinson M.I."/>
            <person name="Powell A.J."/>
            <person name="Barry K."/>
            <person name="Miller A.N."/>
            <person name="Grigoriev I.V."/>
            <person name="Debuchy R."/>
            <person name="Gladieux P."/>
            <person name="Hiltunen Thoren M."/>
            <person name="Johannesson H."/>
        </authorList>
    </citation>
    <scope>NUCLEOTIDE SEQUENCE</scope>
    <source>
        <strain evidence="3">CBS 232.78</strain>
    </source>
</reference>
<evidence type="ECO:0000313" key="4">
    <source>
        <dbReference type="Proteomes" id="UP001285441"/>
    </source>
</evidence>
<evidence type="ECO:0000259" key="2">
    <source>
        <dbReference type="Pfam" id="PF06985"/>
    </source>
</evidence>
<sequence length="521" mass="57906">MSILKTEAHMSEANMADNPDSEDETYDVAPWAVIPIRKRRRRSPADCWFDEFRETARDDYGLAHKHIFAINPTGTPLLVHMIDTRQRFVGPARHEILHSSIIEDLANNTNSTARLLNKLRPRGNHKEDTGYDPFVPSRIVDIRAPLGLPLDSETIRLVDGADIRGPWAALSYCWGMGARENLRTLTANLAQHRRAIPTTVLPAAVRNAIETAKALGFHYIWIDALCIVQGRRRRLGCRICLHGPHLQAWKGVGTAIAAWDRKQRVVIGLLELTGALYPVRARSMPATATGLGTVGSSLWLEGTALPHDFLVATTGAAAIHHIRFPSDQVIAFAPDLPCLYGDDVVDTYQAWSPALANSLRREEETVVAALREYRAAQTLANPIPGSSGQLPPPPADKRPTLDGLLSNRDSASTIPIDQAVKDTREDHSFPRSLCSSENCACRRGWTSPYTHPLWALKIGTYRMEPGSGRTFLKDYFLVLAKSPFIPNGYVWIGVATTHRWGDEAEYLRFYGQGEDTDIFID</sequence>
<feature type="region of interest" description="Disordered" evidence="1">
    <location>
        <begin position="1"/>
        <end position="24"/>
    </location>
</feature>
<accession>A0AAE0KDL1</accession>
<gene>
    <name evidence="3" type="ORF">B0H63DRAFT_548844</name>
</gene>
<feature type="compositionally biased region" description="Polar residues" evidence="1">
    <location>
        <begin position="380"/>
        <end position="389"/>
    </location>
</feature>
<protein>
    <recommendedName>
        <fullName evidence="2">Heterokaryon incompatibility domain-containing protein</fullName>
    </recommendedName>
</protein>
<comment type="caution">
    <text evidence="3">The sequence shown here is derived from an EMBL/GenBank/DDBJ whole genome shotgun (WGS) entry which is preliminary data.</text>
</comment>
<dbReference type="Proteomes" id="UP001285441">
    <property type="component" value="Unassembled WGS sequence"/>
</dbReference>
<dbReference type="AlphaFoldDB" id="A0AAE0KDL1"/>
<name>A0AAE0KDL1_9PEZI</name>
<feature type="compositionally biased region" description="Basic and acidic residues" evidence="1">
    <location>
        <begin position="1"/>
        <end position="10"/>
    </location>
</feature>
<feature type="domain" description="Heterokaryon incompatibility" evidence="2">
    <location>
        <begin position="167"/>
        <end position="230"/>
    </location>
</feature>
<proteinExistence type="predicted"/>
<organism evidence="3 4">
    <name type="scientific">Podospora didyma</name>
    <dbReference type="NCBI Taxonomy" id="330526"/>
    <lineage>
        <taxon>Eukaryota</taxon>
        <taxon>Fungi</taxon>
        <taxon>Dikarya</taxon>
        <taxon>Ascomycota</taxon>
        <taxon>Pezizomycotina</taxon>
        <taxon>Sordariomycetes</taxon>
        <taxon>Sordariomycetidae</taxon>
        <taxon>Sordariales</taxon>
        <taxon>Podosporaceae</taxon>
        <taxon>Podospora</taxon>
    </lineage>
</organism>
<dbReference type="PANTHER" id="PTHR33112:SF16">
    <property type="entry name" value="HETEROKARYON INCOMPATIBILITY DOMAIN-CONTAINING PROTEIN"/>
    <property type="match status" value="1"/>
</dbReference>
<keyword evidence="4" id="KW-1185">Reference proteome</keyword>
<evidence type="ECO:0000313" key="3">
    <source>
        <dbReference type="EMBL" id="KAK3374601.1"/>
    </source>
</evidence>
<dbReference type="EMBL" id="JAULSW010000007">
    <property type="protein sequence ID" value="KAK3374601.1"/>
    <property type="molecule type" value="Genomic_DNA"/>
</dbReference>
<dbReference type="Pfam" id="PF06985">
    <property type="entry name" value="HET"/>
    <property type="match status" value="1"/>
</dbReference>